<organism evidence="4 5">
    <name type="scientific">Neptuniibacter pectenicola</name>
    <dbReference type="NCBI Taxonomy" id="1806669"/>
    <lineage>
        <taxon>Bacteria</taxon>
        <taxon>Pseudomonadati</taxon>
        <taxon>Pseudomonadota</taxon>
        <taxon>Gammaproteobacteria</taxon>
        <taxon>Oceanospirillales</taxon>
        <taxon>Oceanospirillaceae</taxon>
        <taxon>Neptuniibacter</taxon>
    </lineage>
</organism>
<comment type="caution">
    <text evidence="4">The sequence shown here is derived from an EMBL/GenBank/DDBJ whole genome shotgun (WGS) entry which is preliminary data.</text>
</comment>
<dbReference type="RefSeq" id="WP_342854571.1">
    <property type="nucleotide sequence ID" value="NZ_JBBMRA010000010.1"/>
</dbReference>
<dbReference type="InterPro" id="IPR036866">
    <property type="entry name" value="RibonucZ/Hydroxyglut_hydro"/>
</dbReference>
<feature type="signal peptide" evidence="2">
    <location>
        <begin position="1"/>
        <end position="23"/>
    </location>
</feature>
<protein>
    <submittedName>
        <fullName evidence="4">MBL fold metallo-hydrolase</fullName>
    </submittedName>
</protein>
<proteinExistence type="inferred from homology"/>
<evidence type="ECO:0000256" key="1">
    <source>
        <dbReference type="ARBA" id="ARBA00005250"/>
    </source>
</evidence>
<dbReference type="CDD" id="cd16282">
    <property type="entry name" value="metallo-hydrolase-like_MBL-fold"/>
    <property type="match status" value="1"/>
</dbReference>
<dbReference type="PANTHER" id="PTHR42951:SF4">
    <property type="entry name" value="ACYL-COENZYME A THIOESTERASE MBLAC2"/>
    <property type="match status" value="1"/>
</dbReference>
<sequence>MNLTHRFKGLSLCCLLLSSTLYAASPADKYPESMLYSAPVKVADHVWSAIGATQYYSYENGGHNNNLSFVIGQDAVLVVNGGASYLLAKALHDEIKKKTDLPVKYVVDENGQSHATLGNSYWKAQGATIIAHEDALEEIAEKGLDGLETLKGILKERFANTALVEIDKTFEETLSLDLGGLEVELIHFGPAHSAGDISVYVPSSNVLIAGDMAFHQRLLPVFPDTDTAEWLATWHTEFAPYAAGKIIIPGHGEVTDFETVDQWTRGYLEYIRGKVGELIDEGGMLEDAYKIDQSPYAHLETFDVLAAKNAGRIFEAMEFE</sequence>
<reference evidence="4 5" key="1">
    <citation type="submission" date="2024-03" db="EMBL/GenBank/DDBJ databases">
        <title>Community enrichment and isolation of bacterial strains for fucoidan degradation.</title>
        <authorList>
            <person name="Sichert A."/>
        </authorList>
    </citation>
    <scope>NUCLEOTIDE SEQUENCE [LARGE SCALE GENOMIC DNA]</scope>
    <source>
        <strain evidence="4 5">AS76</strain>
    </source>
</reference>
<dbReference type="PANTHER" id="PTHR42951">
    <property type="entry name" value="METALLO-BETA-LACTAMASE DOMAIN-CONTAINING"/>
    <property type="match status" value="1"/>
</dbReference>
<feature type="domain" description="Metallo-beta-lactamase" evidence="3">
    <location>
        <begin position="64"/>
        <end position="251"/>
    </location>
</feature>
<name>A0ABU9TTE6_9GAMM</name>
<evidence type="ECO:0000259" key="3">
    <source>
        <dbReference type="SMART" id="SM00849"/>
    </source>
</evidence>
<dbReference type="SMART" id="SM00849">
    <property type="entry name" value="Lactamase_B"/>
    <property type="match status" value="1"/>
</dbReference>
<evidence type="ECO:0000313" key="4">
    <source>
        <dbReference type="EMBL" id="MEM5536985.1"/>
    </source>
</evidence>
<dbReference type="EMBL" id="JBBMRA010000010">
    <property type="protein sequence ID" value="MEM5536985.1"/>
    <property type="molecule type" value="Genomic_DNA"/>
</dbReference>
<evidence type="ECO:0000256" key="2">
    <source>
        <dbReference type="SAM" id="SignalP"/>
    </source>
</evidence>
<dbReference type="Proteomes" id="UP001449225">
    <property type="component" value="Unassembled WGS sequence"/>
</dbReference>
<gene>
    <name evidence="4" type="ORF">WNY58_11340</name>
</gene>
<dbReference type="Gene3D" id="3.60.15.10">
    <property type="entry name" value="Ribonuclease Z/Hydroxyacylglutathione hydrolase-like"/>
    <property type="match status" value="1"/>
</dbReference>
<evidence type="ECO:0000313" key="5">
    <source>
        <dbReference type="Proteomes" id="UP001449225"/>
    </source>
</evidence>
<accession>A0ABU9TTE6</accession>
<keyword evidence="2" id="KW-0732">Signal</keyword>
<dbReference type="Pfam" id="PF00753">
    <property type="entry name" value="Lactamase_B"/>
    <property type="match status" value="1"/>
</dbReference>
<dbReference type="SUPFAM" id="SSF56281">
    <property type="entry name" value="Metallo-hydrolase/oxidoreductase"/>
    <property type="match status" value="1"/>
</dbReference>
<keyword evidence="5" id="KW-1185">Reference proteome</keyword>
<feature type="chain" id="PRO_5046160057" evidence="2">
    <location>
        <begin position="24"/>
        <end position="320"/>
    </location>
</feature>
<comment type="similarity">
    <text evidence="1">Belongs to the metallo-beta-lactamase superfamily. Class-B beta-lactamase family.</text>
</comment>
<dbReference type="InterPro" id="IPR001279">
    <property type="entry name" value="Metallo-B-lactamas"/>
</dbReference>
<dbReference type="InterPro" id="IPR050855">
    <property type="entry name" value="NDM-1-like"/>
</dbReference>